<gene>
    <name evidence="2" type="ORF">FR932_03310</name>
</gene>
<evidence type="ECO:0000313" key="2">
    <source>
        <dbReference type="EMBL" id="QFI36922.1"/>
    </source>
</evidence>
<feature type="chain" id="PRO_5023927715" evidence="1">
    <location>
        <begin position="19"/>
        <end position="173"/>
    </location>
</feature>
<dbReference type="KEGG" id="mmaa:FR932_03310"/>
<feature type="signal peptide" evidence="1">
    <location>
        <begin position="1"/>
        <end position="18"/>
    </location>
</feature>
<dbReference type="Proteomes" id="UP000327424">
    <property type="component" value="Chromosome"/>
</dbReference>
<reference evidence="2 3" key="1">
    <citation type="submission" date="2019-09" db="EMBL/GenBank/DDBJ databases">
        <title>Hybrid Assembly of the complete Genome of the Deep-Sea Bacterium Moritella marina from long Nanopore and Illumina reads.</title>
        <authorList>
            <person name="Magin S."/>
            <person name="Georgoulis A."/>
            <person name="Papadimitriou K."/>
            <person name="Iliakis G."/>
            <person name="Vorgias C.E."/>
        </authorList>
    </citation>
    <scope>NUCLEOTIDE SEQUENCE [LARGE SCALE GENOMIC DNA]</scope>
    <source>
        <strain evidence="2 3">MP-1</strain>
    </source>
</reference>
<organism evidence="2 3">
    <name type="scientific">Moritella marina ATCC 15381</name>
    <dbReference type="NCBI Taxonomy" id="1202962"/>
    <lineage>
        <taxon>Bacteria</taxon>
        <taxon>Pseudomonadati</taxon>
        <taxon>Pseudomonadota</taxon>
        <taxon>Gammaproteobacteria</taxon>
        <taxon>Alteromonadales</taxon>
        <taxon>Moritellaceae</taxon>
        <taxon>Moritella</taxon>
    </lineage>
</organism>
<dbReference type="PROSITE" id="PS51257">
    <property type="entry name" value="PROKAR_LIPOPROTEIN"/>
    <property type="match status" value="1"/>
</dbReference>
<sequence>MKWTLILSYLLSALFITACTVPSQHISQQKMLTMQLDTIEEHPLTTQVRVLNGLLLQQPFFVQGAFEHGERLYIRYPDSVASLPITHQELQRASAETLANSGWFDIQILTEQSQESAIETAILSYSLVIRISIADNLIESEANSSVKTHMLTLELINNRFKTVETHVRSRISL</sequence>
<name>A0A5J6WKH1_MORMI</name>
<accession>A0A5J6WKH1</accession>
<dbReference type="RefSeq" id="WP_019440977.1">
    <property type="nucleotide sequence ID" value="NZ_ALOE01000012.1"/>
</dbReference>
<dbReference type="EMBL" id="CP044399">
    <property type="protein sequence ID" value="QFI36922.1"/>
    <property type="molecule type" value="Genomic_DNA"/>
</dbReference>
<proteinExistence type="predicted"/>
<keyword evidence="3" id="KW-1185">Reference proteome</keyword>
<dbReference type="OrthoDB" id="6399170at2"/>
<protein>
    <submittedName>
        <fullName evidence="2">Penicillin-binding protein activator LpoB</fullName>
    </submittedName>
</protein>
<dbReference type="AlphaFoldDB" id="A0A5J6WKH1"/>
<evidence type="ECO:0000256" key="1">
    <source>
        <dbReference type="SAM" id="SignalP"/>
    </source>
</evidence>
<keyword evidence="1" id="KW-0732">Signal</keyword>
<evidence type="ECO:0000313" key="3">
    <source>
        <dbReference type="Proteomes" id="UP000327424"/>
    </source>
</evidence>